<reference evidence="1" key="1">
    <citation type="journal article" date="2022" name="Int. J. Mol. Sci.">
        <title>Draft Genome of Tanacetum Coccineum: Genomic Comparison of Closely Related Tanacetum-Family Plants.</title>
        <authorList>
            <person name="Yamashiro T."/>
            <person name="Shiraishi A."/>
            <person name="Nakayama K."/>
            <person name="Satake H."/>
        </authorList>
    </citation>
    <scope>NUCLEOTIDE SEQUENCE</scope>
</reference>
<evidence type="ECO:0000313" key="2">
    <source>
        <dbReference type="Proteomes" id="UP001151760"/>
    </source>
</evidence>
<keyword evidence="2" id="KW-1185">Reference proteome</keyword>
<gene>
    <name evidence="1" type="ORF">Tco_1112244</name>
</gene>
<protein>
    <submittedName>
        <fullName evidence="1">Retrovirus-related pol polyprotein from transposon TNT 1-94</fullName>
    </submittedName>
</protein>
<comment type="caution">
    <text evidence="1">The sequence shown here is derived from an EMBL/GenBank/DDBJ whole genome shotgun (WGS) entry which is preliminary data.</text>
</comment>
<reference evidence="1" key="2">
    <citation type="submission" date="2022-01" db="EMBL/GenBank/DDBJ databases">
        <authorList>
            <person name="Yamashiro T."/>
            <person name="Shiraishi A."/>
            <person name="Satake H."/>
            <person name="Nakayama K."/>
        </authorList>
    </citation>
    <scope>NUCLEOTIDE SEQUENCE</scope>
</reference>
<dbReference type="EMBL" id="BQNB010021008">
    <property type="protein sequence ID" value="GJU01906.1"/>
    <property type="molecule type" value="Genomic_DNA"/>
</dbReference>
<dbReference type="Proteomes" id="UP001151760">
    <property type="component" value="Unassembled WGS sequence"/>
</dbReference>
<sequence>MDVKTTFLNGDLEKDVYMKQPKGFIMPKNEHKVTDAVVVRAFYKKFYNSLGRVPNHCRSSIGKTQGLLSFSRGIESSRSELSRCGLTPSRDVVTPLLDEVLSSIHADYVPAGSTSNVPADCVSAGHVHIPADRDRIC</sequence>
<name>A0ABQ5IPC8_9ASTR</name>
<accession>A0ABQ5IPC8</accession>
<evidence type="ECO:0000313" key="1">
    <source>
        <dbReference type="EMBL" id="GJU01906.1"/>
    </source>
</evidence>
<proteinExistence type="predicted"/>
<organism evidence="1 2">
    <name type="scientific">Tanacetum coccineum</name>
    <dbReference type="NCBI Taxonomy" id="301880"/>
    <lineage>
        <taxon>Eukaryota</taxon>
        <taxon>Viridiplantae</taxon>
        <taxon>Streptophyta</taxon>
        <taxon>Embryophyta</taxon>
        <taxon>Tracheophyta</taxon>
        <taxon>Spermatophyta</taxon>
        <taxon>Magnoliopsida</taxon>
        <taxon>eudicotyledons</taxon>
        <taxon>Gunneridae</taxon>
        <taxon>Pentapetalae</taxon>
        <taxon>asterids</taxon>
        <taxon>campanulids</taxon>
        <taxon>Asterales</taxon>
        <taxon>Asteraceae</taxon>
        <taxon>Asteroideae</taxon>
        <taxon>Anthemideae</taxon>
        <taxon>Anthemidinae</taxon>
        <taxon>Tanacetum</taxon>
    </lineage>
</organism>